<dbReference type="PANTHER" id="PTHR42976">
    <property type="entry name" value="BIFUNCTIONAL CHITINASE/LYSOZYME-RELATED"/>
    <property type="match status" value="1"/>
</dbReference>
<keyword evidence="3" id="KW-0119">Carbohydrate metabolism</keyword>
<dbReference type="Gene3D" id="2.60.40.10">
    <property type="entry name" value="Immunoglobulins"/>
    <property type="match status" value="2"/>
</dbReference>
<dbReference type="PROSITE" id="PS50853">
    <property type="entry name" value="FN3"/>
    <property type="match status" value="1"/>
</dbReference>
<keyword evidence="4" id="KW-0326">Glycosidase</keyword>
<accession>A0A366LV22</accession>
<dbReference type="SUPFAM" id="SSF51055">
    <property type="entry name" value="Carbohydrate binding domain"/>
    <property type="match status" value="1"/>
</dbReference>
<dbReference type="CDD" id="cd00063">
    <property type="entry name" value="FN3"/>
    <property type="match status" value="1"/>
</dbReference>
<keyword evidence="1" id="KW-0732">Signal</keyword>
<dbReference type="SMART" id="SM00060">
    <property type="entry name" value="FN3"/>
    <property type="match status" value="2"/>
</dbReference>
<dbReference type="GO" id="GO:0004553">
    <property type="term" value="F:hydrolase activity, hydrolyzing O-glycosyl compounds"/>
    <property type="evidence" value="ECO:0007669"/>
    <property type="project" value="InterPro"/>
</dbReference>
<dbReference type="Gene3D" id="2.10.10.20">
    <property type="entry name" value="Carbohydrate-binding module superfamily 5/12"/>
    <property type="match status" value="1"/>
</dbReference>
<dbReference type="SMART" id="SM00495">
    <property type="entry name" value="ChtBD3"/>
    <property type="match status" value="1"/>
</dbReference>
<name>A0A366LV22_9ACTN</name>
<protein>
    <submittedName>
        <fullName evidence="7">Chitinase</fullName>
    </submittedName>
</protein>
<dbReference type="SUPFAM" id="SSF51445">
    <property type="entry name" value="(Trans)glycosidases"/>
    <property type="match status" value="1"/>
</dbReference>
<dbReference type="InterPro" id="IPR052750">
    <property type="entry name" value="GH18_Chitinase"/>
</dbReference>
<dbReference type="PANTHER" id="PTHR42976:SF1">
    <property type="entry name" value="GH18 DOMAIN-CONTAINING PROTEIN-RELATED"/>
    <property type="match status" value="1"/>
</dbReference>
<organism evidence="7 8">
    <name type="scientific">Spongiactinospora rosea</name>
    <dbReference type="NCBI Taxonomy" id="2248750"/>
    <lineage>
        <taxon>Bacteria</taxon>
        <taxon>Bacillati</taxon>
        <taxon>Actinomycetota</taxon>
        <taxon>Actinomycetes</taxon>
        <taxon>Streptosporangiales</taxon>
        <taxon>Streptosporangiaceae</taxon>
        <taxon>Spongiactinospora</taxon>
    </lineage>
</organism>
<dbReference type="InterPro" id="IPR017853">
    <property type="entry name" value="GH"/>
</dbReference>
<feature type="domain" description="Fibronectin type-III" evidence="6">
    <location>
        <begin position="55"/>
        <end position="141"/>
    </location>
</feature>
<dbReference type="InterPro" id="IPR003610">
    <property type="entry name" value="CBM5/12"/>
</dbReference>
<evidence type="ECO:0000256" key="2">
    <source>
        <dbReference type="ARBA" id="ARBA00022801"/>
    </source>
</evidence>
<dbReference type="GO" id="GO:0030246">
    <property type="term" value="F:carbohydrate binding"/>
    <property type="evidence" value="ECO:0007669"/>
    <property type="project" value="InterPro"/>
</dbReference>
<comment type="caution">
    <text evidence="7">The sequence shown here is derived from an EMBL/GenBank/DDBJ whole genome shotgun (WGS) entry which is preliminary data.</text>
</comment>
<dbReference type="FunFam" id="2.60.40.10:FF:001114">
    <property type="entry name" value="Chitinase A1"/>
    <property type="match status" value="1"/>
</dbReference>
<dbReference type="Pfam" id="PF02839">
    <property type="entry name" value="CBM_5_12"/>
    <property type="match status" value="1"/>
</dbReference>
<dbReference type="GO" id="GO:0000272">
    <property type="term" value="P:polysaccharide catabolic process"/>
    <property type="evidence" value="ECO:0007669"/>
    <property type="project" value="UniProtKB-KW"/>
</dbReference>
<dbReference type="GO" id="GO:0005576">
    <property type="term" value="C:extracellular region"/>
    <property type="evidence" value="ECO:0007669"/>
    <property type="project" value="InterPro"/>
</dbReference>
<dbReference type="Gene3D" id="3.20.20.80">
    <property type="entry name" value="Glycosidases"/>
    <property type="match status" value="1"/>
</dbReference>
<gene>
    <name evidence="7" type="ORF">DP939_26945</name>
</gene>
<keyword evidence="2" id="KW-0378">Hydrolase</keyword>
<dbReference type="InterPro" id="IPR036573">
    <property type="entry name" value="CBM_sf_5/12"/>
</dbReference>
<dbReference type="SUPFAM" id="SSF49265">
    <property type="entry name" value="Fibronectin type III"/>
    <property type="match status" value="1"/>
</dbReference>
<evidence type="ECO:0000259" key="6">
    <source>
        <dbReference type="PROSITE" id="PS50853"/>
    </source>
</evidence>
<evidence type="ECO:0000313" key="7">
    <source>
        <dbReference type="EMBL" id="RBQ17199.1"/>
    </source>
</evidence>
<dbReference type="AlphaFoldDB" id="A0A366LV22"/>
<proteinExistence type="predicted"/>
<evidence type="ECO:0000256" key="1">
    <source>
        <dbReference type="ARBA" id="ARBA00022729"/>
    </source>
</evidence>
<dbReference type="EMBL" id="QMEY01000013">
    <property type="protein sequence ID" value="RBQ17199.1"/>
    <property type="molecule type" value="Genomic_DNA"/>
</dbReference>
<evidence type="ECO:0000313" key="8">
    <source>
        <dbReference type="Proteomes" id="UP000253303"/>
    </source>
</evidence>
<evidence type="ECO:0000256" key="4">
    <source>
        <dbReference type="ARBA" id="ARBA00023295"/>
    </source>
</evidence>
<dbReference type="CDD" id="cd12214">
    <property type="entry name" value="ChiA1_BD"/>
    <property type="match status" value="1"/>
</dbReference>
<dbReference type="InterPro" id="IPR036116">
    <property type="entry name" value="FN3_sf"/>
</dbReference>
<dbReference type="InterPro" id="IPR003961">
    <property type="entry name" value="FN3_dom"/>
</dbReference>
<reference evidence="7 8" key="1">
    <citation type="submission" date="2018-06" db="EMBL/GenBank/DDBJ databases">
        <title>Sphaerisporangium craniellae sp. nov., isolated from a marine sponge in the South China Sea.</title>
        <authorList>
            <person name="Li L."/>
        </authorList>
    </citation>
    <scope>NUCLEOTIDE SEQUENCE [LARGE SCALE GENOMIC DNA]</scope>
    <source>
        <strain evidence="7 8">LHW63015</strain>
    </source>
</reference>
<keyword evidence="5" id="KW-0624">Polysaccharide degradation</keyword>
<dbReference type="Pfam" id="PF00041">
    <property type="entry name" value="fn3"/>
    <property type="match status" value="1"/>
</dbReference>
<sequence>MWAPSTAYTAGTVVTHDGVPYQCLLNHTSAPGKEPDRELTLWQRVTVSDDVAPSFPANLRVTRTTSSSVALAWNASTDNVRLAGYEVYRNDTLVTTVPGTTYTDTGLAPSTAYTYMLRARDTSGNRSDASYVAATTEAPAPSQPATAVATAGDTNVTLRWGTGGGTVTGYRVYEGTTQRAQVISTTADISGVGKCQTHKYTIKAYNVTGESAGRDVNATTTGCSGPSPNPDRLPGAPYLSAAAGPSPATVMGATGVKSFTMAFVQAAGSACNPQWDGVRPLNGGPDASAIGMIRSRGGSVEISFGGPTGSKLGRTCSSPPAFANVVQYVISAFGPTAVDFYLEPDELEDIVVQDRILNGLKIVKQNFPNVKISVTLPALKTGLTPAGVRLVNQAKTLSVPIDVYTIRAFDFGAYDVYQETVNASEGLKSTLKSVFGWSDAQAYAHMGIAGMNNRSNIGENTTPALWTEIRNWAMVKGLTRLTFWAVNREPGGWPFTQITAGF</sequence>
<evidence type="ECO:0000256" key="5">
    <source>
        <dbReference type="ARBA" id="ARBA00023326"/>
    </source>
</evidence>
<keyword evidence="8" id="KW-1185">Reference proteome</keyword>
<dbReference type="OrthoDB" id="99456at2"/>
<evidence type="ECO:0000256" key="3">
    <source>
        <dbReference type="ARBA" id="ARBA00023277"/>
    </source>
</evidence>
<dbReference type="InterPro" id="IPR013783">
    <property type="entry name" value="Ig-like_fold"/>
</dbReference>
<dbReference type="Proteomes" id="UP000253303">
    <property type="component" value="Unassembled WGS sequence"/>
</dbReference>